<dbReference type="PANTHER" id="PTHR10209">
    <property type="entry name" value="OXIDOREDUCTASE, 2OG-FE II OXYGENASE FAMILY PROTEIN"/>
    <property type="match status" value="1"/>
</dbReference>
<dbReference type="EMBL" id="SGPM01000059">
    <property type="protein sequence ID" value="THH31050.1"/>
    <property type="molecule type" value="Genomic_DNA"/>
</dbReference>
<evidence type="ECO:0000256" key="2">
    <source>
        <dbReference type="ARBA" id="ARBA00022723"/>
    </source>
</evidence>
<evidence type="ECO:0000256" key="3">
    <source>
        <dbReference type="ARBA" id="ARBA00023002"/>
    </source>
</evidence>
<dbReference type="Pfam" id="PF14226">
    <property type="entry name" value="DIOX_N"/>
    <property type="match status" value="1"/>
</dbReference>
<dbReference type="AlphaFoldDB" id="A0A4S4N5J1"/>
<dbReference type="GO" id="GO:0046872">
    <property type="term" value="F:metal ion binding"/>
    <property type="evidence" value="ECO:0007669"/>
    <property type="project" value="UniProtKB-KW"/>
</dbReference>
<reference evidence="7 8" key="1">
    <citation type="submission" date="2019-02" db="EMBL/GenBank/DDBJ databases">
        <title>Genome sequencing of the rare red list fungi Antrodiella citrinella (Flaviporus citrinellus).</title>
        <authorList>
            <person name="Buettner E."/>
            <person name="Kellner H."/>
        </authorList>
    </citation>
    <scope>NUCLEOTIDE SEQUENCE [LARGE SCALE GENOMIC DNA]</scope>
    <source>
        <strain evidence="7 8">DSM 108506</strain>
    </source>
</reference>
<keyword evidence="2" id="KW-0479">Metal-binding</keyword>
<keyword evidence="8" id="KW-1185">Reference proteome</keyword>
<name>A0A4S4N5J1_9APHY</name>
<keyword evidence="3" id="KW-0560">Oxidoreductase</keyword>
<dbReference type="InterPro" id="IPR026992">
    <property type="entry name" value="DIOX_N"/>
</dbReference>
<dbReference type="InterPro" id="IPR027443">
    <property type="entry name" value="IPNS-like_sf"/>
</dbReference>
<organism evidence="7 8">
    <name type="scientific">Antrodiella citrinella</name>
    <dbReference type="NCBI Taxonomy" id="2447956"/>
    <lineage>
        <taxon>Eukaryota</taxon>
        <taxon>Fungi</taxon>
        <taxon>Dikarya</taxon>
        <taxon>Basidiomycota</taxon>
        <taxon>Agaricomycotina</taxon>
        <taxon>Agaricomycetes</taxon>
        <taxon>Polyporales</taxon>
        <taxon>Steccherinaceae</taxon>
        <taxon>Antrodiella</taxon>
    </lineage>
</organism>
<evidence type="ECO:0000259" key="5">
    <source>
        <dbReference type="Pfam" id="PF03171"/>
    </source>
</evidence>
<evidence type="ECO:0000256" key="4">
    <source>
        <dbReference type="ARBA" id="ARBA00023004"/>
    </source>
</evidence>
<dbReference type="Gene3D" id="2.60.120.330">
    <property type="entry name" value="B-lactam Antibiotic, Isopenicillin N Synthase, Chain"/>
    <property type="match status" value="1"/>
</dbReference>
<feature type="domain" description="Isopenicillin N synthase-like Fe(2+) 2OG dioxygenase" evidence="5">
    <location>
        <begin position="180"/>
        <end position="226"/>
    </location>
</feature>
<dbReference type="GO" id="GO:0016491">
    <property type="term" value="F:oxidoreductase activity"/>
    <property type="evidence" value="ECO:0007669"/>
    <property type="project" value="UniProtKB-KW"/>
</dbReference>
<evidence type="ECO:0000259" key="6">
    <source>
        <dbReference type="Pfam" id="PF14226"/>
    </source>
</evidence>
<dbReference type="SUPFAM" id="SSF51197">
    <property type="entry name" value="Clavaminate synthase-like"/>
    <property type="match status" value="1"/>
</dbReference>
<feature type="domain" description="Non-haem dioxygenase N-terminal" evidence="6">
    <location>
        <begin position="6"/>
        <end position="128"/>
    </location>
</feature>
<dbReference type="PANTHER" id="PTHR10209:SF881">
    <property type="entry name" value="FI07970P-RELATED"/>
    <property type="match status" value="1"/>
</dbReference>
<evidence type="ECO:0008006" key="9">
    <source>
        <dbReference type="Google" id="ProtNLM"/>
    </source>
</evidence>
<accession>A0A4S4N5J1</accession>
<dbReference type="Pfam" id="PF03171">
    <property type="entry name" value="2OG-FeII_Oxy"/>
    <property type="match status" value="1"/>
</dbReference>
<dbReference type="InterPro" id="IPR044861">
    <property type="entry name" value="IPNS-like_FE2OG_OXY"/>
</dbReference>
<sequence>MPVPIGVVDFKPFLDGSDKQGVGAAIVKSFKETGFVYLMNHGLAQEKIDEMFKWSKEFFAQPTEVKLLAPHPASGTHHRGYSAPGVEKVVHHIDDKDEIASIRAKAPDVKESFECGRADDPNMPNIWLPDGVLPGFNDACLDFYWACREIELTFFRALALGLNVPEDYFVQYHQVADNQLRLLRYPSVPAASLEKDEIIRIGAHSDFGTITLLLQDKVGGLEIEDPNQPGVFQFCSADFDAVVDTVPGTFSEKMPKKYEATSAMSYIMQRLASNY</sequence>
<dbReference type="Proteomes" id="UP000308730">
    <property type="component" value="Unassembled WGS sequence"/>
</dbReference>
<protein>
    <recommendedName>
        <fullName evidence="9">Fe2OG dioxygenase domain-containing protein</fullName>
    </recommendedName>
</protein>
<evidence type="ECO:0000313" key="7">
    <source>
        <dbReference type="EMBL" id="THH31050.1"/>
    </source>
</evidence>
<dbReference type="OrthoDB" id="288590at2759"/>
<dbReference type="PRINTS" id="PR00682">
    <property type="entry name" value="IPNSYNTHASE"/>
</dbReference>
<proteinExistence type="inferred from homology"/>
<comment type="similarity">
    <text evidence="1">Belongs to the iron/ascorbate-dependent oxidoreductase family.</text>
</comment>
<keyword evidence="4" id="KW-0408">Iron</keyword>
<evidence type="ECO:0000256" key="1">
    <source>
        <dbReference type="ARBA" id="ARBA00008056"/>
    </source>
</evidence>
<evidence type="ECO:0000313" key="8">
    <source>
        <dbReference type="Proteomes" id="UP000308730"/>
    </source>
</evidence>
<comment type="caution">
    <text evidence="7">The sequence shown here is derived from an EMBL/GenBank/DDBJ whole genome shotgun (WGS) entry which is preliminary data.</text>
</comment>
<gene>
    <name evidence="7" type="ORF">EUX98_g3137</name>
</gene>